<dbReference type="InterPro" id="IPR052035">
    <property type="entry name" value="ZnF_BED_domain_contain"/>
</dbReference>
<dbReference type="InterPro" id="IPR008906">
    <property type="entry name" value="HATC_C_dom"/>
</dbReference>
<keyword evidence="3" id="KW-1185">Reference proteome</keyword>
<feature type="domain" description="HAT C-terminal dimerisation" evidence="1">
    <location>
        <begin position="157"/>
        <end position="210"/>
    </location>
</feature>
<organism evidence="2 3">
    <name type="scientific">Lactuca sativa</name>
    <name type="common">Garden lettuce</name>
    <dbReference type="NCBI Taxonomy" id="4236"/>
    <lineage>
        <taxon>Eukaryota</taxon>
        <taxon>Viridiplantae</taxon>
        <taxon>Streptophyta</taxon>
        <taxon>Embryophyta</taxon>
        <taxon>Tracheophyta</taxon>
        <taxon>Spermatophyta</taxon>
        <taxon>Magnoliopsida</taxon>
        <taxon>eudicotyledons</taxon>
        <taxon>Gunneridae</taxon>
        <taxon>Pentapetalae</taxon>
        <taxon>asterids</taxon>
        <taxon>campanulids</taxon>
        <taxon>Asterales</taxon>
        <taxon>Asteraceae</taxon>
        <taxon>Cichorioideae</taxon>
        <taxon>Cichorieae</taxon>
        <taxon>Lactucinae</taxon>
        <taxon>Lactuca</taxon>
    </lineage>
</organism>
<gene>
    <name evidence="2" type="ORF">LSAT_V11C900500640</name>
</gene>
<dbReference type="Proteomes" id="UP000235145">
    <property type="component" value="Unassembled WGS sequence"/>
</dbReference>
<dbReference type="EMBL" id="NBSK02000009">
    <property type="protein sequence ID" value="KAJ0185544.1"/>
    <property type="molecule type" value="Genomic_DNA"/>
</dbReference>
<protein>
    <recommendedName>
        <fullName evidence="1">HAT C-terminal dimerisation domain-containing protein</fullName>
    </recommendedName>
</protein>
<evidence type="ECO:0000313" key="3">
    <source>
        <dbReference type="Proteomes" id="UP000235145"/>
    </source>
</evidence>
<accession>A0A9R1WSQ4</accession>
<dbReference type="Pfam" id="PF05699">
    <property type="entry name" value="Dimer_Tnp_hAT"/>
    <property type="match status" value="1"/>
</dbReference>
<evidence type="ECO:0000259" key="1">
    <source>
        <dbReference type="Pfam" id="PF05699"/>
    </source>
</evidence>
<evidence type="ECO:0000313" key="2">
    <source>
        <dbReference type="EMBL" id="KAJ0185544.1"/>
    </source>
</evidence>
<name>A0A9R1WSQ4_LACSA</name>
<reference evidence="2 3" key="1">
    <citation type="journal article" date="2017" name="Nat. Commun.">
        <title>Genome assembly with in vitro proximity ligation data and whole-genome triplication in lettuce.</title>
        <authorList>
            <person name="Reyes-Chin-Wo S."/>
            <person name="Wang Z."/>
            <person name="Yang X."/>
            <person name="Kozik A."/>
            <person name="Arikit S."/>
            <person name="Song C."/>
            <person name="Xia L."/>
            <person name="Froenicke L."/>
            <person name="Lavelle D.O."/>
            <person name="Truco M.J."/>
            <person name="Xia R."/>
            <person name="Zhu S."/>
            <person name="Xu C."/>
            <person name="Xu H."/>
            <person name="Xu X."/>
            <person name="Cox K."/>
            <person name="Korf I."/>
            <person name="Meyers B.C."/>
            <person name="Michelmore R.W."/>
        </authorList>
    </citation>
    <scope>NUCLEOTIDE SEQUENCE [LARGE SCALE GENOMIC DNA]</scope>
    <source>
        <strain evidence="3">cv. Salinas</strain>
        <tissue evidence="2">Seedlings</tissue>
    </source>
</reference>
<sequence length="253" mass="29368">MYYMSWLTELNLKTNSEQADDEVHIDNVKHNNCKRCNMLLKTNSSKNDTSKLPFKFVENESFIEYTKELNGESMLMKFFSNPLSNVHLITKFWTRSCQGLIYVVVMTLFIDEDWAMHIRSKLCDEHKHIMEWATKFDKNDSSQSQTHAREDTKYILYTIVSCMEKDILGLQISTMALETGFGISGRILDPYRTKLSTIIIEALVCTQYWVRKSRKPIVDYIDEILKDDEVAKALEEAINNGIGKGKQPINIPE</sequence>
<comment type="caution">
    <text evidence="2">The sequence shown here is derived from an EMBL/GenBank/DDBJ whole genome shotgun (WGS) entry which is preliminary data.</text>
</comment>
<dbReference type="AlphaFoldDB" id="A0A9R1WSQ4"/>
<dbReference type="GO" id="GO:0046983">
    <property type="term" value="F:protein dimerization activity"/>
    <property type="evidence" value="ECO:0007669"/>
    <property type="project" value="InterPro"/>
</dbReference>
<proteinExistence type="predicted"/>
<dbReference type="PANTHER" id="PTHR46481">
    <property type="entry name" value="ZINC FINGER BED DOMAIN-CONTAINING PROTEIN 4"/>
    <property type="match status" value="1"/>
</dbReference>
<dbReference type="PANTHER" id="PTHR46481:SF7">
    <property type="entry name" value="ZINC FINGER BED DOMAIN-CONTAINING PROTEIN RICESLEEPER 2-LIKE"/>
    <property type="match status" value="1"/>
</dbReference>